<dbReference type="GO" id="GO:0031167">
    <property type="term" value="P:rRNA methylation"/>
    <property type="evidence" value="ECO:0007669"/>
    <property type="project" value="InterPro"/>
</dbReference>
<gene>
    <name evidence="3" type="ORF">MB2181_02710</name>
</gene>
<name>A0P5Y9_9PROT</name>
<keyword evidence="2" id="KW-0808">Transferase</keyword>
<organism evidence="3 4">
    <name type="scientific">Methylophilales bacterium HTCC2181</name>
    <dbReference type="NCBI Taxonomy" id="383631"/>
    <lineage>
        <taxon>Bacteria</taxon>
        <taxon>Pseudomonadati</taxon>
        <taxon>Pseudomonadota</taxon>
        <taxon>Betaproteobacteria</taxon>
        <taxon>Nitrosomonadales</taxon>
        <taxon>OM43 clade</taxon>
    </lineage>
</organism>
<dbReference type="PANTHER" id="PTHR43542:SF1">
    <property type="entry name" value="METHYLTRANSFERASE"/>
    <property type="match status" value="1"/>
</dbReference>
<dbReference type="SUPFAM" id="SSF53335">
    <property type="entry name" value="S-adenosyl-L-methionine-dependent methyltransferases"/>
    <property type="match status" value="1"/>
</dbReference>
<evidence type="ECO:0000256" key="2">
    <source>
        <dbReference type="ARBA" id="ARBA00022679"/>
    </source>
</evidence>
<dbReference type="CDD" id="cd02440">
    <property type="entry name" value="AdoMet_MTases"/>
    <property type="match status" value="1"/>
</dbReference>
<protein>
    <submittedName>
        <fullName evidence="3">Possible N6-adenine-specific methylase</fullName>
    </submittedName>
</protein>
<keyword evidence="1 3" id="KW-0489">Methyltransferase</keyword>
<dbReference type="Gene3D" id="3.40.50.150">
    <property type="entry name" value="Vaccinia Virus protein VP39"/>
    <property type="match status" value="1"/>
</dbReference>
<evidence type="ECO:0000313" key="4">
    <source>
        <dbReference type="Proteomes" id="UP000054262"/>
    </source>
</evidence>
<accession>A0P5Y9</accession>
<proteinExistence type="predicted"/>
<dbReference type="InterPro" id="IPR002052">
    <property type="entry name" value="DNA_methylase_N6_adenine_CS"/>
</dbReference>
<dbReference type="NCBIfam" id="TIGR00095">
    <property type="entry name" value="16S rRNA (guanine(966)-N(2))-methyltransferase RsmD"/>
    <property type="match status" value="1"/>
</dbReference>
<evidence type="ECO:0000313" key="3">
    <source>
        <dbReference type="EMBL" id="EAV46949.1"/>
    </source>
</evidence>
<dbReference type="InterPro" id="IPR029063">
    <property type="entry name" value="SAM-dependent_MTases_sf"/>
</dbReference>
<dbReference type="GO" id="GO:0008168">
    <property type="term" value="F:methyltransferase activity"/>
    <property type="evidence" value="ECO:0007669"/>
    <property type="project" value="UniProtKB-KW"/>
</dbReference>
<dbReference type="GO" id="GO:0003676">
    <property type="term" value="F:nucleic acid binding"/>
    <property type="evidence" value="ECO:0007669"/>
    <property type="project" value="InterPro"/>
</dbReference>
<dbReference type="PANTHER" id="PTHR43542">
    <property type="entry name" value="METHYLTRANSFERASE"/>
    <property type="match status" value="1"/>
</dbReference>
<evidence type="ECO:0000256" key="1">
    <source>
        <dbReference type="ARBA" id="ARBA00022603"/>
    </source>
</evidence>
<dbReference type="InterPro" id="IPR004398">
    <property type="entry name" value="RNA_MeTrfase_RsmD"/>
</dbReference>
<dbReference type="PROSITE" id="PS00092">
    <property type="entry name" value="N6_MTASE"/>
    <property type="match status" value="1"/>
</dbReference>
<keyword evidence="4" id="KW-1185">Reference proteome</keyword>
<comment type="caution">
    <text evidence="3">The sequence shown here is derived from an EMBL/GenBank/DDBJ whole genome shotgun (WGS) entry which is preliminary data.</text>
</comment>
<dbReference type="EMBL" id="AAUX01000001">
    <property type="protein sequence ID" value="EAV46949.1"/>
    <property type="molecule type" value="Genomic_DNA"/>
</dbReference>
<dbReference type="Proteomes" id="UP000054262">
    <property type="component" value="Unassembled WGS sequence"/>
</dbReference>
<dbReference type="PIRSF" id="PIRSF004553">
    <property type="entry name" value="CHP00095"/>
    <property type="match status" value="1"/>
</dbReference>
<sequence>MSKSQKNTVAIIGGDWKRKKVNFSDKEELRPTLGRVRETLFNWLNQDLTSLSCLDLFAGTGALGFEALSRNARSCVMIEKNKSTYEDLITNKQILGAANATIINCSAESFLIKNAEKFDVIFFDPPFAELEFTKALSGITTHLKEHGLVYYESNSRYEGNELKIFKSSRAGQVYFYLLSLS</sequence>
<reference evidence="3 4" key="1">
    <citation type="submission" date="2006-11" db="EMBL/GenBank/DDBJ databases">
        <authorList>
            <person name="Giovannoni S."/>
            <person name="Vergin K."/>
            <person name="Ferriera S."/>
            <person name="Johnson J."/>
            <person name="Kravitz S."/>
            <person name="Beeson K."/>
            <person name="Sutton G."/>
            <person name="Rogers Y.-H."/>
            <person name="Friedman R."/>
            <person name="Frazier M."/>
            <person name="Venter J.C."/>
        </authorList>
    </citation>
    <scope>NUCLEOTIDE SEQUENCE [LARGE SCALE GENOMIC DNA]</scope>
    <source>
        <strain evidence="3 4">HTCC2181</strain>
    </source>
</reference>
<dbReference type="AlphaFoldDB" id="A0P5Y9"/>
<dbReference type="Pfam" id="PF03602">
    <property type="entry name" value="Cons_hypoth95"/>
    <property type="match status" value="1"/>
</dbReference>